<dbReference type="AlphaFoldDB" id="A0A451BK20"/>
<dbReference type="EMBL" id="CAADHB010000020">
    <property type="protein sequence ID" value="VFK78623.1"/>
    <property type="molecule type" value="Genomic_DNA"/>
</dbReference>
<sequence length="71" mass="8252">MEKKKEARSIQLACSTAPEGYTRWTLNLLAGKLVDLEVVESISGQMVMRTLEKMNLDYCYFQLRSHGILWR</sequence>
<name>A0A451BK20_9GAMM</name>
<protein>
    <submittedName>
        <fullName evidence="1">Winged helix-turn helix</fullName>
    </submittedName>
</protein>
<accession>A0A451BK20</accession>
<evidence type="ECO:0000313" key="1">
    <source>
        <dbReference type="EMBL" id="VFK78623.1"/>
    </source>
</evidence>
<proteinExistence type="predicted"/>
<organism evidence="1">
    <name type="scientific">Candidatus Kentrum sp. SD</name>
    <dbReference type="NCBI Taxonomy" id="2126332"/>
    <lineage>
        <taxon>Bacteria</taxon>
        <taxon>Pseudomonadati</taxon>
        <taxon>Pseudomonadota</taxon>
        <taxon>Gammaproteobacteria</taxon>
        <taxon>Candidatus Kentrum</taxon>
    </lineage>
</organism>
<gene>
    <name evidence="1" type="ORF">BECKSD772D_GA0070982_10209</name>
</gene>
<reference evidence="1" key="1">
    <citation type="submission" date="2019-02" db="EMBL/GenBank/DDBJ databases">
        <authorList>
            <person name="Gruber-Vodicka R. H."/>
            <person name="Seah K. B. B."/>
        </authorList>
    </citation>
    <scope>NUCLEOTIDE SEQUENCE</scope>
    <source>
        <strain evidence="1">BECK_S127</strain>
    </source>
</reference>